<dbReference type="Gene3D" id="3.90.76.10">
    <property type="entry name" value="Dipeptide-binding Protein, Domain 1"/>
    <property type="match status" value="1"/>
</dbReference>
<comment type="subcellular location">
    <subcellularLocation>
        <location evidence="1">Periplasm</location>
    </subcellularLocation>
</comment>
<feature type="domain" description="Solute-binding protein family 5" evidence="4">
    <location>
        <begin position="75"/>
        <end position="442"/>
    </location>
</feature>
<proteinExistence type="inferred from homology"/>
<dbReference type="Proteomes" id="UP001205601">
    <property type="component" value="Unassembled WGS sequence"/>
</dbReference>
<keyword evidence="6" id="KW-1185">Reference proteome</keyword>
<dbReference type="PIRSF" id="PIRSF002741">
    <property type="entry name" value="MppA"/>
    <property type="match status" value="1"/>
</dbReference>
<name>A0ABT2NPV2_9RHOB</name>
<protein>
    <submittedName>
        <fullName evidence="5">ABC transporter substrate-binding protein</fullName>
    </submittedName>
</protein>
<dbReference type="InterPro" id="IPR039424">
    <property type="entry name" value="SBP_5"/>
</dbReference>
<dbReference type="PANTHER" id="PTHR30290:SF34">
    <property type="entry name" value="ABC TRANSPORTER, PERIPLASMIC OLIGO-PEPTIDE BINDING PROTEIN, PUTATIVE-RELATED"/>
    <property type="match status" value="1"/>
</dbReference>
<evidence type="ECO:0000256" key="3">
    <source>
        <dbReference type="SAM" id="SignalP"/>
    </source>
</evidence>
<comment type="similarity">
    <text evidence="2">Belongs to the bacterial solute-binding protein 5 family.</text>
</comment>
<dbReference type="Gene3D" id="3.40.190.10">
    <property type="entry name" value="Periplasmic binding protein-like II"/>
    <property type="match status" value="1"/>
</dbReference>
<dbReference type="Pfam" id="PF00496">
    <property type="entry name" value="SBP_bac_5"/>
    <property type="match status" value="1"/>
</dbReference>
<comment type="caution">
    <text evidence="5">The sequence shown here is derived from an EMBL/GenBank/DDBJ whole genome shotgun (WGS) entry which is preliminary data.</text>
</comment>
<feature type="chain" id="PRO_5045916767" evidence="3">
    <location>
        <begin position="26"/>
        <end position="530"/>
    </location>
</feature>
<organism evidence="5 6">
    <name type="scientific">Albidovulum sediminis</name>
    <dbReference type="NCBI Taxonomy" id="3066345"/>
    <lineage>
        <taxon>Bacteria</taxon>
        <taxon>Pseudomonadati</taxon>
        <taxon>Pseudomonadota</taxon>
        <taxon>Alphaproteobacteria</taxon>
        <taxon>Rhodobacterales</taxon>
        <taxon>Paracoccaceae</taxon>
        <taxon>Albidovulum</taxon>
    </lineage>
</organism>
<evidence type="ECO:0000313" key="6">
    <source>
        <dbReference type="Proteomes" id="UP001205601"/>
    </source>
</evidence>
<keyword evidence="3" id="KW-0732">Signal</keyword>
<dbReference type="SUPFAM" id="SSF53850">
    <property type="entry name" value="Periplasmic binding protein-like II"/>
    <property type="match status" value="1"/>
</dbReference>
<evidence type="ECO:0000256" key="1">
    <source>
        <dbReference type="ARBA" id="ARBA00004418"/>
    </source>
</evidence>
<evidence type="ECO:0000259" key="4">
    <source>
        <dbReference type="Pfam" id="PF00496"/>
    </source>
</evidence>
<dbReference type="InterPro" id="IPR030678">
    <property type="entry name" value="Peptide/Ni-bd"/>
</dbReference>
<dbReference type="Gene3D" id="3.10.105.10">
    <property type="entry name" value="Dipeptide-binding Protein, Domain 3"/>
    <property type="match status" value="1"/>
</dbReference>
<dbReference type="PANTHER" id="PTHR30290">
    <property type="entry name" value="PERIPLASMIC BINDING COMPONENT OF ABC TRANSPORTER"/>
    <property type="match status" value="1"/>
</dbReference>
<dbReference type="RefSeq" id="WP_261496869.1">
    <property type="nucleotide sequence ID" value="NZ_JAOCQF010000003.1"/>
</dbReference>
<dbReference type="InterPro" id="IPR000914">
    <property type="entry name" value="SBP_5_dom"/>
</dbReference>
<sequence>MLHSRTLLAATVAVFALLGAPGARAETPADTLIQAWAIDDIISLDPAEIFEFTASEIAGNAYEGLIGYDPADVTKIYGKIAESWEVAPDGLSISFKIRPGRTFASGNPITAEDVVFSLTRAVKLDKSPAFILTQFGLNAENVDQMVVQEGDDTVVFKMDKPYAPTLLLYCLTATVGFVVDKKLVMEHEANGDFGYEWLKTNYAGSGPFTIREWRANEAVVMERNPNYSGDPAPMARVIYRHIPEGATQRLLLEQGDIDIARSLTAEEIDAVRANPDLKIQEGPKGSIYYLGLNQKNENLAKPEVRQAMKYLVDYQAIADTIMKGKVIVHQAFLPRGFLGALEETPFSLDVAKAKELLAAAGLPDGFSVTMDTRNTPEITGIAQAIQQTMAQAGIQMELIPGDGQQTLTKYRARNHDIYIGRWGPDYQDPHTNADTFARNPDNSDEAASKPLAWRNAWDIPEMTAMADAAVLESDPAKRAQMYIDLQKESQETSPFVIMFQEIEVSAMRANVNGFIVGPSFNDNNYAHVTK</sequence>
<reference evidence="6" key="1">
    <citation type="submission" date="2023-07" db="EMBL/GenBank/DDBJ databases">
        <title>Defluviimonas sediminis sp. nov., isolated from mangrove sediment.</title>
        <authorList>
            <person name="Liu L."/>
            <person name="Li J."/>
            <person name="Huang Y."/>
            <person name="Pan J."/>
            <person name="Li M."/>
        </authorList>
    </citation>
    <scope>NUCLEOTIDE SEQUENCE [LARGE SCALE GENOMIC DNA]</scope>
    <source>
        <strain evidence="6">FT324</strain>
    </source>
</reference>
<evidence type="ECO:0000256" key="2">
    <source>
        <dbReference type="ARBA" id="ARBA00005695"/>
    </source>
</evidence>
<dbReference type="CDD" id="cd08512">
    <property type="entry name" value="PBP2_NikA_DppA_OppA_like_7"/>
    <property type="match status" value="1"/>
</dbReference>
<feature type="signal peptide" evidence="3">
    <location>
        <begin position="1"/>
        <end position="25"/>
    </location>
</feature>
<evidence type="ECO:0000313" key="5">
    <source>
        <dbReference type="EMBL" id="MCT8330972.1"/>
    </source>
</evidence>
<gene>
    <name evidence="5" type="ORF">N5I32_15750</name>
</gene>
<dbReference type="EMBL" id="JAOCQF010000003">
    <property type="protein sequence ID" value="MCT8330972.1"/>
    <property type="molecule type" value="Genomic_DNA"/>
</dbReference>
<accession>A0ABT2NPV2</accession>